<evidence type="ECO:0000256" key="1">
    <source>
        <dbReference type="SAM" id="Phobius"/>
    </source>
</evidence>
<organism evidence="2 3">
    <name type="scientific">Candidatus Magasanikbacteria bacterium RIFCSPHIGHO2_01_FULL_47_8</name>
    <dbReference type="NCBI Taxonomy" id="1798673"/>
    <lineage>
        <taxon>Bacteria</taxon>
        <taxon>Candidatus Magasanikiibacteriota</taxon>
    </lineage>
</organism>
<reference evidence="2 3" key="1">
    <citation type="journal article" date="2016" name="Nat. Commun.">
        <title>Thousands of microbial genomes shed light on interconnected biogeochemical processes in an aquifer system.</title>
        <authorList>
            <person name="Anantharaman K."/>
            <person name="Brown C.T."/>
            <person name="Hug L.A."/>
            <person name="Sharon I."/>
            <person name="Castelle C.J."/>
            <person name="Probst A.J."/>
            <person name="Thomas B.C."/>
            <person name="Singh A."/>
            <person name="Wilkins M.J."/>
            <person name="Karaoz U."/>
            <person name="Brodie E.L."/>
            <person name="Williams K.H."/>
            <person name="Hubbard S.S."/>
            <person name="Banfield J.F."/>
        </authorList>
    </citation>
    <scope>NUCLEOTIDE SEQUENCE [LARGE SCALE GENOMIC DNA]</scope>
</reference>
<keyword evidence="1" id="KW-1133">Transmembrane helix</keyword>
<evidence type="ECO:0008006" key="4">
    <source>
        <dbReference type="Google" id="ProtNLM"/>
    </source>
</evidence>
<sequence length="349" mass="38162">MPPPSSNIQNHRRWERLKIVLVASGFGLIAGLSGASIMLGWIWPNSGGDVWSFTRTPSNLSRLQAIERGESGMADKIFTIYQKLTTVNGAGYFAPGDKVADAVVVTSEGWAVAYLPNFDGKYKDWRILGARGLVYRADRAVEDRRSGLVYLKLSPPATLQSSQEQFKVVAFSDGVDRLDDVLVFQNSVWYPSFSLGSVKLLGESHLDTAPGMAYALGTNFKSGAIAVDNQGRFVGFVTKDAVVLPASAIIHVLPGIQTAKNLLYPSLGVEGWFSDERPILANEEQVAGFLVTRVVSAKSALRKGDIIVEVNGRAINSDTLWYNRDETKVRLKVLRAGKPVEFENVIVKL</sequence>
<feature type="transmembrane region" description="Helical" evidence="1">
    <location>
        <begin position="20"/>
        <end position="43"/>
    </location>
</feature>
<comment type="caution">
    <text evidence="2">The sequence shown here is derived from an EMBL/GenBank/DDBJ whole genome shotgun (WGS) entry which is preliminary data.</text>
</comment>
<gene>
    <name evidence="2" type="ORF">A2754_00995</name>
</gene>
<dbReference type="Gene3D" id="2.30.42.10">
    <property type="match status" value="1"/>
</dbReference>
<name>A0A1F6MBH8_9BACT</name>
<dbReference type="InterPro" id="IPR036034">
    <property type="entry name" value="PDZ_sf"/>
</dbReference>
<keyword evidence="1" id="KW-0472">Membrane</keyword>
<evidence type="ECO:0000313" key="2">
    <source>
        <dbReference type="EMBL" id="OGH69022.1"/>
    </source>
</evidence>
<dbReference type="AlphaFoldDB" id="A0A1F6MBH8"/>
<dbReference type="Proteomes" id="UP000177953">
    <property type="component" value="Unassembled WGS sequence"/>
</dbReference>
<proteinExistence type="predicted"/>
<keyword evidence="1" id="KW-0812">Transmembrane</keyword>
<dbReference type="SUPFAM" id="SSF50156">
    <property type="entry name" value="PDZ domain-like"/>
    <property type="match status" value="1"/>
</dbReference>
<evidence type="ECO:0000313" key="3">
    <source>
        <dbReference type="Proteomes" id="UP000177953"/>
    </source>
</evidence>
<protein>
    <recommendedName>
        <fullName evidence="4">PDZ domain-containing protein</fullName>
    </recommendedName>
</protein>
<dbReference type="EMBL" id="MFPU01000070">
    <property type="protein sequence ID" value="OGH69022.1"/>
    <property type="molecule type" value="Genomic_DNA"/>
</dbReference>
<accession>A0A1F6MBH8</accession>